<organism evidence="3 4">
    <name type="scientific">Pseudonocardia eucalypti</name>
    <dbReference type="NCBI Taxonomy" id="648755"/>
    <lineage>
        <taxon>Bacteria</taxon>
        <taxon>Bacillati</taxon>
        <taxon>Actinomycetota</taxon>
        <taxon>Actinomycetes</taxon>
        <taxon>Pseudonocardiales</taxon>
        <taxon>Pseudonocardiaceae</taxon>
        <taxon>Pseudonocardia</taxon>
    </lineage>
</organism>
<dbReference type="RefSeq" id="WP_345703350.1">
    <property type="nucleotide sequence ID" value="NZ_BAABJP010000043.1"/>
</dbReference>
<protein>
    <recommendedName>
        <fullName evidence="2">Transglycosylase SLT domain-containing protein</fullName>
    </recommendedName>
</protein>
<feature type="compositionally biased region" description="Basic and acidic residues" evidence="1">
    <location>
        <begin position="131"/>
        <end position="153"/>
    </location>
</feature>
<gene>
    <name evidence="3" type="ORF">GCM10023321_67530</name>
</gene>
<feature type="compositionally biased region" description="Pro residues" evidence="1">
    <location>
        <begin position="104"/>
        <end position="121"/>
    </location>
</feature>
<dbReference type="CDD" id="cd13402">
    <property type="entry name" value="LT_TF-like"/>
    <property type="match status" value="1"/>
</dbReference>
<dbReference type="InterPro" id="IPR023346">
    <property type="entry name" value="Lysozyme-like_dom_sf"/>
</dbReference>
<comment type="caution">
    <text evidence="3">The sequence shown here is derived from an EMBL/GenBank/DDBJ whole genome shotgun (WGS) entry which is preliminary data.</text>
</comment>
<feature type="domain" description="Transglycosylase SLT" evidence="2">
    <location>
        <begin position="222"/>
        <end position="296"/>
    </location>
</feature>
<dbReference type="Gene3D" id="1.10.530.10">
    <property type="match status" value="1"/>
</dbReference>
<feature type="compositionally biased region" description="Basic and acidic residues" evidence="1">
    <location>
        <begin position="177"/>
        <end position="199"/>
    </location>
</feature>
<dbReference type="SUPFAM" id="SSF53955">
    <property type="entry name" value="Lysozyme-like"/>
    <property type="match status" value="1"/>
</dbReference>
<feature type="compositionally biased region" description="Pro residues" evidence="1">
    <location>
        <begin position="154"/>
        <end position="166"/>
    </location>
</feature>
<dbReference type="InterPro" id="IPR008258">
    <property type="entry name" value="Transglycosylase_SLT_dom_1"/>
</dbReference>
<dbReference type="Proteomes" id="UP001428817">
    <property type="component" value="Unassembled WGS sequence"/>
</dbReference>
<sequence>MNERHWVEASWLLNSAGRTPTAFLGWLEVGWRGPAALRYEEWALGFERACLRMAEALRVAGESARRGGPALAERIVADLAAVESGCRAIDAVSVPRGHPRPRPAPRPPGPPAARPPIPPARRQPGQPGKRPPGEPNKRPPVERPPARPREQPPARRPAPDPAPGTPPVHHLPRRRHSPAERSEPAPRVPEPRKSPEQHRGGNVREWIAQAREILLQHGYRPEQMDPDAIATIIKHESSGNPSAVNNWDANAARGTPSMGLMQTIEPTFERFHLPGHDKILDPVDNIIAGVRYAVARYGSVSAVPGVRGLESGGDYRGY</sequence>
<reference evidence="4" key="1">
    <citation type="journal article" date="2019" name="Int. J. Syst. Evol. Microbiol.">
        <title>The Global Catalogue of Microorganisms (GCM) 10K type strain sequencing project: providing services to taxonomists for standard genome sequencing and annotation.</title>
        <authorList>
            <consortium name="The Broad Institute Genomics Platform"/>
            <consortium name="The Broad Institute Genome Sequencing Center for Infectious Disease"/>
            <person name="Wu L."/>
            <person name="Ma J."/>
        </authorList>
    </citation>
    <scope>NUCLEOTIDE SEQUENCE [LARGE SCALE GENOMIC DNA]</scope>
    <source>
        <strain evidence="4">JCM 18303</strain>
    </source>
</reference>
<keyword evidence="4" id="KW-1185">Reference proteome</keyword>
<accession>A0ABP9R1I8</accession>
<evidence type="ECO:0000259" key="2">
    <source>
        <dbReference type="Pfam" id="PF01464"/>
    </source>
</evidence>
<name>A0ABP9R1I8_9PSEU</name>
<evidence type="ECO:0000256" key="1">
    <source>
        <dbReference type="SAM" id="MobiDB-lite"/>
    </source>
</evidence>
<proteinExistence type="predicted"/>
<feature type="region of interest" description="Disordered" evidence="1">
    <location>
        <begin position="92"/>
        <end position="203"/>
    </location>
</feature>
<dbReference type="Pfam" id="PF01464">
    <property type="entry name" value="SLT"/>
    <property type="match status" value="1"/>
</dbReference>
<evidence type="ECO:0000313" key="3">
    <source>
        <dbReference type="EMBL" id="GAA5170399.1"/>
    </source>
</evidence>
<evidence type="ECO:0000313" key="4">
    <source>
        <dbReference type="Proteomes" id="UP001428817"/>
    </source>
</evidence>
<dbReference type="EMBL" id="BAABJP010000043">
    <property type="protein sequence ID" value="GAA5170399.1"/>
    <property type="molecule type" value="Genomic_DNA"/>
</dbReference>